<evidence type="ECO:0000313" key="2">
    <source>
        <dbReference type="Proteomes" id="UP000190150"/>
    </source>
</evidence>
<evidence type="ECO:0000313" key="1">
    <source>
        <dbReference type="EMBL" id="SKB93781.1"/>
    </source>
</evidence>
<dbReference type="OrthoDB" id="676308at2"/>
<dbReference type="AlphaFoldDB" id="A0A1T5FC90"/>
<dbReference type="Proteomes" id="UP000190150">
    <property type="component" value="Unassembled WGS sequence"/>
</dbReference>
<keyword evidence="2" id="KW-1185">Reference proteome</keyword>
<dbReference type="EMBL" id="FUZF01000015">
    <property type="protein sequence ID" value="SKB93781.1"/>
    <property type="molecule type" value="Genomic_DNA"/>
</dbReference>
<proteinExistence type="predicted"/>
<dbReference type="RefSeq" id="WP_139375342.1">
    <property type="nucleotide sequence ID" value="NZ_FUZF01000015.1"/>
</dbReference>
<sequence>MKRFLALLICIIYTIVSFGGSVYMHNCCGGTSISIYEKTGHDACPLCTKHEEQKSDSEHHNTCSDGKCNDVEIKIDQLANKLFSGHPHFSVHFAPSILTRLWINSKPLAVEIEKEKLPLKNSFVYIDSSPPTFLLNCIFII</sequence>
<organism evidence="1 2">
    <name type="scientific">Sphingobacterium nematocida</name>
    <dbReference type="NCBI Taxonomy" id="1513896"/>
    <lineage>
        <taxon>Bacteria</taxon>
        <taxon>Pseudomonadati</taxon>
        <taxon>Bacteroidota</taxon>
        <taxon>Sphingobacteriia</taxon>
        <taxon>Sphingobacteriales</taxon>
        <taxon>Sphingobacteriaceae</taxon>
        <taxon>Sphingobacterium</taxon>
    </lineage>
</organism>
<dbReference type="Pfam" id="PF26622">
    <property type="entry name" value="DUF8199"/>
    <property type="match status" value="1"/>
</dbReference>
<dbReference type="InterPro" id="IPR058512">
    <property type="entry name" value="DUF8199"/>
</dbReference>
<protein>
    <submittedName>
        <fullName evidence="1">Uncharacterized protein</fullName>
    </submittedName>
</protein>
<accession>A0A1T5FC90</accession>
<gene>
    <name evidence="1" type="ORF">SAMN05660841_03164</name>
</gene>
<reference evidence="2" key="1">
    <citation type="submission" date="2017-02" db="EMBL/GenBank/DDBJ databases">
        <authorList>
            <person name="Varghese N."/>
            <person name="Submissions S."/>
        </authorList>
    </citation>
    <scope>NUCLEOTIDE SEQUENCE [LARGE SCALE GENOMIC DNA]</scope>
    <source>
        <strain evidence="2">DSM 24091</strain>
    </source>
</reference>
<name>A0A1T5FC90_9SPHI</name>